<dbReference type="AlphaFoldDB" id="A0A0F9IDL9"/>
<accession>A0A0F9IDL9</accession>
<name>A0A0F9IDL9_9ZZZZ</name>
<gene>
    <name evidence="1" type="ORF">LCGC14_1594130</name>
</gene>
<protein>
    <submittedName>
        <fullName evidence="1">Uncharacterized protein</fullName>
    </submittedName>
</protein>
<reference evidence="1" key="1">
    <citation type="journal article" date="2015" name="Nature">
        <title>Complex archaea that bridge the gap between prokaryotes and eukaryotes.</title>
        <authorList>
            <person name="Spang A."/>
            <person name="Saw J.H."/>
            <person name="Jorgensen S.L."/>
            <person name="Zaremba-Niedzwiedzka K."/>
            <person name="Martijn J."/>
            <person name="Lind A.E."/>
            <person name="van Eijk R."/>
            <person name="Schleper C."/>
            <person name="Guy L."/>
            <person name="Ettema T.J."/>
        </authorList>
    </citation>
    <scope>NUCLEOTIDE SEQUENCE</scope>
</reference>
<sequence length="126" mass="14138">MSFPWSGFASFLFTREEIPIFGTDMGWQRLPSIDRTRPLGSATDSIVTTAAGSATRSFEIYLSPTRLAALEALVNTTATFTDWKRPTPDSRSAFLFALLNLERLAVKCNDGTTRQRFRVRVELISQ</sequence>
<evidence type="ECO:0000313" key="1">
    <source>
        <dbReference type="EMBL" id="KKM25522.1"/>
    </source>
</evidence>
<organism evidence="1">
    <name type="scientific">marine sediment metagenome</name>
    <dbReference type="NCBI Taxonomy" id="412755"/>
    <lineage>
        <taxon>unclassified sequences</taxon>
        <taxon>metagenomes</taxon>
        <taxon>ecological metagenomes</taxon>
    </lineage>
</organism>
<proteinExistence type="predicted"/>
<comment type="caution">
    <text evidence="1">The sequence shown here is derived from an EMBL/GenBank/DDBJ whole genome shotgun (WGS) entry which is preliminary data.</text>
</comment>
<dbReference type="EMBL" id="LAZR01012701">
    <property type="protein sequence ID" value="KKM25522.1"/>
    <property type="molecule type" value="Genomic_DNA"/>
</dbReference>